<organism evidence="12">
    <name type="scientific">Streptobacillus notomytis</name>
    <dbReference type="NCBI Taxonomy" id="1712031"/>
    <lineage>
        <taxon>Bacteria</taxon>
        <taxon>Fusobacteriati</taxon>
        <taxon>Fusobacteriota</taxon>
        <taxon>Fusobacteriia</taxon>
        <taxon>Fusobacteriales</taxon>
        <taxon>Leptotrichiaceae</taxon>
        <taxon>Streptobacillus</taxon>
    </lineage>
</organism>
<dbReference type="FunFam" id="3.40.50.670:FF:000002">
    <property type="entry name" value="DNA gyrase subunit B"/>
    <property type="match status" value="1"/>
</dbReference>
<evidence type="ECO:0000313" key="14">
    <source>
        <dbReference type="EMBL" id="AKU48342.1"/>
    </source>
</evidence>
<dbReference type="InterPro" id="IPR013506">
    <property type="entry name" value="Topo_IIA_bsu_dom2"/>
</dbReference>
<reference evidence="13" key="2">
    <citation type="journal article" date="2015" name="PLoS ONE">
        <title>Phenotypic and Genotypic Characteristics of Members of the Genus Streptobacillus.</title>
        <authorList>
            <person name="Eisenberg T."/>
            <person name="Nicklas W."/>
            <person name="Mauder N."/>
            <person name="Rau J."/>
            <person name="Contzen M."/>
            <person name="Semmler T."/>
            <person name="Hofmann N."/>
            <person name="Aledelbi K."/>
            <person name="Ewers C."/>
        </authorList>
    </citation>
    <scope>NUCLEOTIDE SEQUENCE</scope>
    <source>
        <strain evidence="13">AHL 370-1</strain>
        <strain evidence="14">KWG2</strain>
        <strain evidence="15">KWG24</strain>
    </source>
</reference>
<dbReference type="HAMAP" id="MF_01898">
    <property type="entry name" value="GyrB"/>
    <property type="match status" value="1"/>
</dbReference>
<dbReference type="SMART" id="SM00433">
    <property type="entry name" value="TOP2c"/>
    <property type="match status" value="1"/>
</dbReference>
<gene>
    <name evidence="10 12" type="primary">gyrB</name>
</gene>
<dbReference type="InterPro" id="IPR036890">
    <property type="entry name" value="HATPase_C_sf"/>
</dbReference>
<dbReference type="InterPro" id="IPR002288">
    <property type="entry name" value="DNA_gyrase_B_C"/>
</dbReference>
<evidence type="ECO:0000256" key="9">
    <source>
        <dbReference type="ARBA" id="ARBA00023235"/>
    </source>
</evidence>
<dbReference type="InterPro" id="IPR013760">
    <property type="entry name" value="Topo_IIA-like_dom_sf"/>
</dbReference>
<dbReference type="GO" id="GO:0005524">
    <property type="term" value="F:ATP binding"/>
    <property type="evidence" value="ECO:0007669"/>
    <property type="project" value="UniProtKB-UniRule"/>
</dbReference>
<dbReference type="PROSITE" id="PS50880">
    <property type="entry name" value="TOPRIM"/>
    <property type="match status" value="1"/>
</dbReference>
<sequence>MSEKKYGGESITVLEGLDAVRVRPGMYIGTTSSRGLHHLVWEIVDNSIDEALAGVCDTITVRMLPDSEIEIIDNGRGIPTEIHKSGKSTLEVVMTVLHAGGKFDNSNYQFSGGLHGVGISVVNALSERLEATVTRDGKIVRQIFSKGNPITEALEIGKAPDKEHGTTIKFKPDADIFETIQFDYDILQRRLKELAYLNQGIKIILIDSRKPEKVKEEVFHFEGGIVDFVTELVGEDKIIEDVIYMKDRVMLTEGEVDDEGNPIPDKYSEVEIAMIYKNSQSTIEYSFVNNINTSDGGTHVSGLRTALTRTINDLAREASSKNEFKGEDVREGLVYVLSLKFPEPQFESQTKAKLGSSEATSIVSGVFGSKLKMYLEDHPKDCKIIIDKIAISKQAREAAKRARDLVTKKNEFSLGGLPGKLADCQSKNPEESEIFIVEGDSAGGSAKQGRFKEYQAILPLRGKILNVEKANEHKILENSEIKAMITAFGAGFGDRFDIEKLRYHKIIIMTDADVDGAHIRTLMLTFFYRYLRELINNGHIYIAQPPLYKVTTKSGKKEQVKYAYSDEQLKSITRVLDEKLGVDNSGKNKYNVQRYKGLGEMNPDQLKETTMDPDVRTLLKVTLEDAQYADKMFSILMGDKVEPRREFIEEHANYVRNLDI</sequence>
<reference evidence="12" key="1">
    <citation type="journal article" date="2015" name="Int. J. Syst. Evol. Microbiol.">
        <title>Streptobacillus felis sp. nov., isolated from a cat with pneumonia, and emended descriptions of the genus Streptobacillus and of Streptobacillus moniliformis.</title>
        <authorList>
            <person name="Eisenberg T."/>
            <person name="Glaeser S.P."/>
            <person name="Nicklas W."/>
            <person name="Mauder N."/>
            <person name="Contzen M."/>
            <person name="Aledelbi K."/>
            <person name="Kampfer P."/>
        </authorList>
    </citation>
    <scope>NUCLEOTIDE SEQUENCE</scope>
    <source>
        <strain evidence="12">AHL 370-1</strain>
    </source>
</reference>
<keyword evidence="7 10" id="KW-0799">Topoisomerase</keyword>
<evidence type="ECO:0000256" key="4">
    <source>
        <dbReference type="ARBA" id="ARBA00022741"/>
    </source>
</evidence>
<dbReference type="NCBIfam" id="NF011501">
    <property type="entry name" value="PRK14939.1"/>
    <property type="match status" value="1"/>
</dbReference>
<feature type="binding site" evidence="10">
    <location>
        <position position="511"/>
    </location>
    <ligand>
        <name>Mg(2+)</name>
        <dbReference type="ChEBI" id="CHEBI:18420"/>
        <label>1</label>
        <note>catalytic</note>
    </ligand>
</feature>
<feature type="binding site" evidence="10">
    <location>
        <position position="438"/>
    </location>
    <ligand>
        <name>Mg(2+)</name>
        <dbReference type="ChEBI" id="CHEBI:18420"/>
        <label>1</label>
        <note>catalytic</note>
    </ligand>
</feature>
<dbReference type="Pfam" id="PF00204">
    <property type="entry name" value="DNA_gyraseB"/>
    <property type="match status" value="1"/>
</dbReference>
<dbReference type="OrthoDB" id="9802808at2"/>
<dbReference type="InterPro" id="IPR013759">
    <property type="entry name" value="Topo_IIA_B_C"/>
</dbReference>
<name>A0A0B5GWJ5_9FUSO</name>
<dbReference type="GO" id="GO:0046872">
    <property type="term" value="F:metal ion binding"/>
    <property type="evidence" value="ECO:0007669"/>
    <property type="project" value="UniProtKB-KW"/>
</dbReference>
<dbReference type="Pfam" id="PF01751">
    <property type="entry name" value="Toprim"/>
    <property type="match status" value="1"/>
</dbReference>
<evidence type="ECO:0000256" key="10">
    <source>
        <dbReference type="HAMAP-Rule" id="MF_01898"/>
    </source>
</evidence>
<evidence type="ECO:0000259" key="11">
    <source>
        <dbReference type="PROSITE" id="PS50880"/>
    </source>
</evidence>
<dbReference type="EMBL" id="KR001958">
    <property type="protein sequence ID" value="AKU48342.1"/>
    <property type="molecule type" value="Genomic_DNA"/>
</dbReference>
<proteinExistence type="inferred from homology"/>
<comment type="similarity">
    <text evidence="2 10">Belongs to the type II topoisomerase GyrB family.</text>
</comment>
<comment type="catalytic activity">
    <reaction evidence="1 10">
        <text>ATP-dependent breakage, passage and rejoining of double-stranded DNA.</text>
        <dbReference type="EC" id="5.6.2.2"/>
    </reaction>
</comment>
<evidence type="ECO:0000313" key="13">
    <source>
        <dbReference type="EMBL" id="AKU48341.1"/>
    </source>
</evidence>
<dbReference type="Gene3D" id="3.40.50.670">
    <property type="match status" value="1"/>
</dbReference>
<dbReference type="NCBIfam" id="TIGR01059">
    <property type="entry name" value="gyrB"/>
    <property type="match status" value="1"/>
</dbReference>
<dbReference type="EMBL" id="KP676103">
    <property type="protein sequence ID" value="AJF39145.1"/>
    <property type="molecule type" value="Genomic_DNA"/>
</dbReference>
<feature type="domain" description="Toprim" evidence="11">
    <location>
        <begin position="432"/>
        <end position="546"/>
    </location>
</feature>
<dbReference type="AlphaFoldDB" id="A0A0B5GWJ5"/>
<dbReference type="InterPro" id="IPR018522">
    <property type="entry name" value="TopoIIA_CS"/>
</dbReference>
<comment type="miscellaneous">
    <text evidence="10">Few gyrases are as efficient as E.coli at forming negative supercoils. Not all organisms have 2 type II topoisomerases; in organisms with a single type II topoisomerase this enzyme also has to decatenate newly replicated chromosomes.</text>
</comment>
<keyword evidence="4 10" id="KW-0547">Nucleotide-binding</keyword>
<comment type="subcellular location">
    <subcellularLocation>
        <location evidence="10">Cytoplasm</location>
    </subcellularLocation>
</comment>
<comment type="function">
    <text evidence="10">A type II topoisomerase that negatively supercoils closed circular double-stranded (ds) DNA in an ATP-dependent manner to modulate DNA topology and maintain chromosomes in an underwound state. Negative supercoiling favors strand separation, and DNA replication, transcription, recombination and repair, all of which involve strand separation. Also able to catalyze the interconversion of other topological isomers of dsDNA rings, including catenanes and knotted rings. Type II topoisomerases break and join 2 DNA strands simultaneously in an ATP-dependent manner.</text>
</comment>
<dbReference type="InterPro" id="IPR011557">
    <property type="entry name" value="GyrB"/>
</dbReference>
<dbReference type="InterPro" id="IPR034160">
    <property type="entry name" value="TOPRIM_GyrB"/>
</dbReference>
<dbReference type="InterPro" id="IPR020568">
    <property type="entry name" value="Ribosomal_Su5_D2-typ_SF"/>
</dbReference>
<dbReference type="InterPro" id="IPR003594">
    <property type="entry name" value="HATPase_dom"/>
</dbReference>
<evidence type="ECO:0000313" key="12">
    <source>
        <dbReference type="EMBL" id="AJF39145.1"/>
    </source>
</evidence>
<dbReference type="EC" id="5.6.2.2" evidence="10"/>
<keyword evidence="9 10" id="KW-0413">Isomerase</keyword>
<dbReference type="CDD" id="cd00822">
    <property type="entry name" value="TopoII_Trans_DNA_gyrase"/>
    <property type="match status" value="1"/>
</dbReference>
<comment type="cofactor">
    <cofactor evidence="10">
        <name>Mg(2+)</name>
        <dbReference type="ChEBI" id="CHEBI:18420"/>
    </cofactor>
    <cofactor evidence="10">
        <name>Mn(2+)</name>
        <dbReference type="ChEBI" id="CHEBI:29035"/>
    </cofactor>
    <cofactor evidence="10">
        <name>Ca(2+)</name>
        <dbReference type="ChEBI" id="CHEBI:29108"/>
    </cofactor>
    <text evidence="10">Binds two Mg(2+) per subunit. The magnesium ions form salt bridges with both the protein and the DNA. Can also accept other divalent metal cations, such as Mn(2+) or Ca(2+).</text>
</comment>
<dbReference type="Pfam" id="PF00986">
    <property type="entry name" value="DNA_gyraseB_C"/>
    <property type="match status" value="1"/>
</dbReference>
<evidence type="ECO:0000256" key="1">
    <source>
        <dbReference type="ARBA" id="ARBA00000185"/>
    </source>
</evidence>
<dbReference type="CDD" id="cd16928">
    <property type="entry name" value="HATPase_GyrB-like"/>
    <property type="match status" value="1"/>
</dbReference>
<keyword evidence="6 10" id="KW-0460">Magnesium</keyword>
<comment type="subunit">
    <text evidence="10">Heterotetramer, composed of two GyrA and two GyrB chains. In the heterotetramer, GyrA contains the active site tyrosine that forms a transient covalent intermediate with DNA, while GyrB binds cofactors and catalyzes ATP hydrolysis.</text>
</comment>
<dbReference type="SMART" id="SM00387">
    <property type="entry name" value="HATPase_c"/>
    <property type="match status" value="1"/>
</dbReference>
<dbReference type="GO" id="GO:0003918">
    <property type="term" value="F:DNA topoisomerase type II (double strand cut, ATP-hydrolyzing) activity"/>
    <property type="evidence" value="ECO:0007669"/>
    <property type="project" value="UniProtKB-UniRule"/>
</dbReference>
<accession>A0A0K1LYU8</accession>
<keyword evidence="3 10" id="KW-0479">Metal-binding</keyword>
<keyword evidence="10" id="KW-0963">Cytoplasm</keyword>
<keyword evidence="5 10" id="KW-0067">ATP-binding</keyword>
<dbReference type="EMBL" id="KR001959">
    <property type="protein sequence ID" value="AKU48343.1"/>
    <property type="molecule type" value="Genomic_DNA"/>
</dbReference>
<dbReference type="PRINTS" id="PR00418">
    <property type="entry name" value="TPI2FAMILY"/>
</dbReference>
<dbReference type="GO" id="GO:0006261">
    <property type="term" value="P:DNA-templated DNA replication"/>
    <property type="evidence" value="ECO:0007669"/>
    <property type="project" value="UniProtKB-UniRule"/>
</dbReference>
<dbReference type="PANTHER" id="PTHR45866">
    <property type="entry name" value="DNA GYRASE/TOPOISOMERASE SUBUNIT B"/>
    <property type="match status" value="1"/>
</dbReference>
<dbReference type="InterPro" id="IPR014721">
    <property type="entry name" value="Ribsml_uS5_D2-typ_fold_subgr"/>
</dbReference>
<dbReference type="InterPro" id="IPR006171">
    <property type="entry name" value="TOPRIM_dom"/>
</dbReference>
<dbReference type="Gene3D" id="3.30.565.10">
    <property type="entry name" value="Histidine kinase-like ATPase, C-terminal domain"/>
    <property type="match status" value="1"/>
</dbReference>
<feature type="site" description="Interaction with DNA" evidence="10">
    <location>
        <position position="466"/>
    </location>
</feature>
<evidence type="ECO:0000256" key="6">
    <source>
        <dbReference type="ARBA" id="ARBA00022842"/>
    </source>
</evidence>
<dbReference type="PRINTS" id="PR01159">
    <property type="entry name" value="DNAGYRASEB"/>
</dbReference>
<dbReference type="GO" id="GO:0005737">
    <property type="term" value="C:cytoplasm"/>
    <property type="evidence" value="ECO:0007669"/>
    <property type="project" value="UniProtKB-SubCell"/>
</dbReference>
<accession>A0A0B5GWJ5</accession>
<dbReference type="SUPFAM" id="SSF56719">
    <property type="entry name" value="Type II DNA topoisomerase"/>
    <property type="match status" value="1"/>
</dbReference>
<feature type="binding site" evidence="10">
    <location>
        <position position="511"/>
    </location>
    <ligand>
        <name>Mg(2+)</name>
        <dbReference type="ChEBI" id="CHEBI:18420"/>
        <label>2</label>
    </ligand>
</feature>
<dbReference type="GO" id="GO:0006265">
    <property type="term" value="P:DNA topological change"/>
    <property type="evidence" value="ECO:0007669"/>
    <property type="project" value="UniProtKB-UniRule"/>
</dbReference>
<dbReference type="EMBL" id="KR001957">
    <property type="protein sequence ID" value="AKU48341.1"/>
    <property type="molecule type" value="Genomic_DNA"/>
</dbReference>
<dbReference type="SUPFAM" id="SSF54211">
    <property type="entry name" value="Ribosomal protein S5 domain 2-like"/>
    <property type="match status" value="1"/>
</dbReference>
<evidence type="ECO:0000256" key="5">
    <source>
        <dbReference type="ARBA" id="ARBA00022840"/>
    </source>
</evidence>
<dbReference type="InterPro" id="IPR001241">
    <property type="entry name" value="Topo_IIA"/>
</dbReference>
<dbReference type="NCBIfam" id="NF004189">
    <property type="entry name" value="PRK05644.1"/>
    <property type="match status" value="1"/>
</dbReference>
<dbReference type="Gene3D" id="3.30.230.10">
    <property type="match status" value="1"/>
</dbReference>
<dbReference type="SUPFAM" id="SSF55874">
    <property type="entry name" value="ATPase domain of HSP90 chaperone/DNA topoisomerase II/histidine kinase"/>
    <property type="match status" value="1"/>
</dbReference>
<dbReference type="PROSITE" id="PS00177">
    <property type="entry name" value="TOPOISOMERASE_II"/>
    <property type="match status" value="1"/>
</dbReference>
<protein>
    <recommendedName>
        <fullName evidence="10">DNA gyrase subunit B</fullName>
        <ecNumber evidence="10">5.6.2.2</ecNumber>
    </recommendedName>
</protein>
<dbReference type="Pfam" id="PF02518">
    <property type="entry name" value="HATPase_c"/>
    <property type="match status" value="1"/>
</dbReference>
<feature type="site" description="Interaction with DNA" evidence="10">
    <location>
        <position position="463"/>
    </location>
</feature>
<dbReference type="FunFam" id="3.30.565.10:FF:000002">
    <property type="entry name" value="DNA gyrase subunit B"/>
    <property type="match status" value="1"/>
</dbReference>
<evidence type="ECO:0000256" key="7">
    <source>
        <dbReference type="ARBA" id="ARBA00023029"/>
    </source>
</evidence>
<evidence type="ECO:0000256" key="3">
    <source>
        <dbReference type="ARBA" id="ARBA00022723"/>
    </source>
</evidence>
<dbReference type="RefSeq" id="WP_066899137.1">
    <property type="nucleotide sequence ID" value="NZ_LKKU01000043.1"/>
</dbReference>
<dbReference type="GO" id="GO:0003677">
    <property type="term" value="F:DNA binding"/>
    <property type="evidence" value="ECO:0007669"/>
    <property type="project" value="UniProtKB-KW"/>
</dbReference>
<evidence type="ECO:0000256" key="8">
    <source>
        <dbReference type="ARBA" id="ARBA00023125"/>
    </source>
</evidence>
<dbReference type="PANTHER" id="PTHR45866:SF1">
    <property type="entry name" value="DNA GYRASE SUBUNIT B, MITOCHONDRIAL"/>
    <property type="match status" value="1"/>
</dbReference>
<feature type="binding site" evidence="10">
    <location>
        <position position="513"/>
    </location>
    <ligand>
        <name>Mg(2+)</name>
        <dbReference type="ChEBI" id="CHEBI:18420"/>
        <label>2</label>
    </ligand>
</feature>
<evidence type="ECO:0000313" key="15">
    <source>
        <dbReference type="EMBL" id="AKU48343.1"/>
    </source>
</evidence>
<dbReference type="CDD" id="cd03366">
    <property type="entry name" value="TOPRIM_TopoIIA_GyrB"/>
    <property type="match status" value="1"/>
</dbReference>
<dbReference type="GO" id="GO:0005694">
    <property type="term" value="C:chromosome"/>
    <property type="evidence" value="ECO:0007669"/>
    <property type="project" value="InterPro"/>
</dbReference>
<keyword evidence="8" id="KW-0238">DNA-binding</keyword>
<dbReference type="InterPro" id="IPR000565">
    <property type="entry name" value="Topo_IIA_B"/>
</dbReference>
<evidence type="ECO:0000256" key="2">
    <source>
        <dbReference type="ARBA" id="ARBA00010708"/>
    </source>
</evidence>